<dbReference type="InParanoid" id="A0A0R0KM79"/>
<dbReference type="Proteomes" id="UP000008827">
    <property type="component" value="Chromosome 3"/>
</dbReference>
<dbReference type="EMBL" id="CM000836">
    <property type="protein sequence ID" value="KRH66313.1"/>
    <property type="molecule type" value="Genomic_DNA"/>
</dbReference>
<dbReference type="PANTHER" id="PTHR10492:SF78">
    <property type="entry name" value="ATP-DEPENDENT DNA HELICASE"/>
    <property type="match status" value="1"/>
</dbReference>
<dbReference type="STRING" id="3847.A0A0R0KM79"/>
<dbReference type="Gramene" id="KRH66313">
    <property type="protein sequence ID" value="KRH66313"/>
    <property type="gene ID" value="GLYMA_03G098100"/>
</dbReference>
<name>A0A0R0KM79_SOYBN</name>
<dbReference type="PANTHER" id="PTHR10492">
    <property type="match status" value="1"/>
</dbReference>
<dbReference type="EnsemblPlants" id="KRH66313">
    <property type="protein sequence ID" value="KRH66313"/>
    <property type="gene ID" value="GLYMA_03G098100"/>
</dbReference>
<proteinExistence type="predicted"/>
<protein>
    <submittedName>
        <fullName evidence="1 2">Uncharacterized protein</fullName>
    </submittedName>
</protein>
<evidence type="ECO:0000313" key="3">
    <source>
        <dbReference type="Proteomes" id="UP000008827"/>
    </source>
</evidence>
<reference evidence="1" key="3">
    <citation type="submission" date="2018-07" db="EMBL/GenBank/DDBJ databases">
        <title>WGS assembly of Glycine max.</title>
        <authorList>
            <person name="Schmutz J."/>
            <person name="Cannon S."/>
            <person name="Schlueter J."/>
            <person name="Ma J."/>
            <person name="Mitros T."/>
            <person name="Nelson W."/>
            <person name="Hyten D."/>
            <person name="Song Q."/>
            <person name="Thelen J."/>
            <person name="Cheng J."/>
            <person name="Xu D."/>
            <person name="Hellsten U."/>
            <person name="May G."/>
            <person name="Yu Y."/>
            <person name="Sakurai T."/>
            <person name="Umezawa T."/>
            <person name="Bhattacharyya M."/>
            <person name="Sandhu D."/>
            <person name="Valliyodan B."/>
            <person name="Lindquist E."/>
            <person name="Peto M."/>
            <person name="Grant D."/>
            <person name="Shu S."/>
            <person name="Goodstein D."/>
            <person name="Barry K."/>
            <person name="Futrell-Griggs M."/>
            <person name="Abernathy B."/>
            <person name="Du J."/>
            <person name="Tian Z."/>
            <person name="Zhu L."/>
            <person name="Gill N."/>
            <person name="Joshi T."/>
            <person name="Libault M."/>
            <person name="Sethuraman A."/>
            <person name="Zhang X."/>
            <person name="Shinozaki K."/>
            <person name="Nguyen H."/>
            <person name="Wing R."/>
            <person name="Cregan P."/>
            <person name="Specht J."/>
            <person name="Grimwood J."/>
            <person name="Rokhsar D."/>
            <person name="Stacey G."/>
            <person name="Shoemaker R."/>
            <person name="Jackson S."/>
        </authorList>
    </citation>
    <scope>NUCLEOTIDE SEQUENCE</scope>
    <source>
        <tissue evidence="1">Callus</tissue>
    </source>
</reference>
<dbReference type="SMR" id="A0A0R0KM79"/>
<gene>
    <name evidence="1" type="ORF">GLYMA_03G098100</name>
</gene>
<reference evidence="1 2" key="1">
    <citation type="journal article" date="2010" name="Nature">
        <title>Genome sequence of the palaeopolyploid soybean.</title>
        <authorList>
            <person name="Schmutz J."/>
            <person name="Cannon S.B."/>
            <person name="Schlueter J."/>
            <person name="Ma J."/>
            <person name="Mitros T."/>
            <person name="Nelson W."/>
            <person name="Hyten D.L."/>
            <person name="Song Q."/>
            <person name="Thelen J.J."/>
            <person name="Cheng J."/>
            <person name="Xu D."/>
            <person name="Hellsten U."/>
            <person name="May G.D."/>
            <person name="Yu Y."/>
            <person name="Sakurai T."/>
            <person name="Umezawa T."/>
            <person name="Bhattacharyya M.K."/>
            <person name="Sandhu D."/>
            <person name="Valliyodan B."/>
            <person name="Lindquist E."/>
            <person name="Peto M."/>
            <person name="Grant D."/>
            <person name="Shu S."/>
            <person name="Goodstein D."/>
            <person name="Barry K."/>
            <person name="Futrell-Griggs M."/>
            <person name="Abernathy B."/>
            <person name="Du J."/>
            <person name="Tian Z."/>
            <person name="Zhu L."/>
            <person name="Gill N."/>
            <person name="Joshi T."/>
            <person name="Libault M."/>
            <person name="Sethuraman A."/>
            <person name="Zhang X.-C."/>
            <person name="Shinozaki K."/>
            <person name="Nguyen H.T."/>
            <person name="Wing R.A."/>
            <person name="Cregan P."/>
            <person name="Specht J."/>
            <person name="Grimwood J."/>
            <person name="Rokhsar D."/>
            <person name="Stacey G."/>
            <person name="Shoemaker R.C."/>
            <person name="Jackson S.A."/>
        </authorList>
    </citation>
    <scope>NUCLEOTIDE SEQUENCE</scope>
    <source>
        <strain evidence="2">cv. Williams 82</strain>
        <tissue evidence="1">Callus</tissue>
    </source>
</reference>
<dbReference type="AlphaFoldDB" id="A0A0R0KM79"/>
<evidence type="ECO:0000313" key="2">
    <source>
        <dbReference type="EnsemblPlants" id="KRH66313"/>
    </source>
</evidence>
<organism evidence="1">
    <name type="scientific">Glycine max</name>
    <name type="common">Soybean</name>
    <name type="synonym">Glycine hispida</name>
    <dbReference type="NCBI Taxonomy" id="3847"/>
    <lineage>
        <taxon>Eukaryota</taxon>
        <taxon>Viridiplantae</taxon>
        <taxon>Streptophyta</taxon>
        <taxon>Embryophyta</taxon>
        <taxon>Tracheophyta</taxon>
        <taxon>Spermatophyta</taxon>
        <taxon>Magnoliopsida</taxon>
        <taxon>eudicotyledons</taxon>
        <taxon>Gunneridae</taxon>
        <taxon>Pentapetalae</taxon>
        <taxon>rosids</taxon>
        <taxon>fabids</taxon>
        <taxon>Fabales</taxon>
        <taxon>Fabaceae</taxon>
        <taxon>Papilionoideae</taxon>
        <taxon>50 kb inversion clade</taxon>
        <taxon>NPAAA clade</taxon>
        <taxon>indigoferoid/millettioid clade</taxon>
        <taxon>Phaseoleae</taxon>
        <taxon>Glycine</taxon>
        <taxon>Glycine subgen. Soja</taxon>
    </lineage>
</organism>
<accession>A0A0R0KM79</accession>
<evidence type="ECO:0000313" key="1">
    <source>
        <dbReference type="EMBL" id="KRH66313.1"/>
    </source>
</evidence>
<reference evidence="2" key="2">
    <citation type="submission" date="2018-02" db="UniProtKB">
        <authorList>
            <consortium name="EnsemblPlants"/>
        </authorList>
    </citation>
    <scope>IDENTIFICATION</scope>
    <source>
        <strain evidence="2">Williams 82</strain>
    </source>
</reference>
<keyword evidence="3" id="KW-1185">Reference proteome</keyword>
<sequence length="351" mass="41585">MDVVMKVQVQYQSKLYRPKIQKFVSTLNLTTQDRPNIVTRIFKLNLKQLMSDLKDKKLLGDVLAFEIPDAIEQPQLYECVKNHMMHGLYGHANRKLLCMKDEKCFLDVFQKKLPAEIVVDQDGYLVYRRHNDEKYIEKNHVALDNRYVVSYNPNLLKYQAHLNIEWCNQSTSIKYLFKYINKGYDRITIVLVHVQNDDGTTMQCLDELKHYVDGRYISPCEEVCWIIFSFQLHKRSPIVERLYFHLPSENSIIFEDDDDIDVLLSKPTIKESMFTTWLKLIKQGYTIGRLNWVSPSTRELYYLRMMLVVVKVPTSYEEIHTVNGQLYHSFREDCFAMSFLNDDKEYIGALR</sequence>